<reference evidence="18 19" key="1">
    <citation type="submission" date="2018-08" db="EMBL/GenBank/DDBJ databases">
        <title>Murine metabolic-syndrome-specific gut microbial biobank.</title>
        <authorList>
            <person name="Liu C."/>
        </authorList>
    </citation>
    <scope>NUCLEOTIDE SEQUENCE [LARGE SCALE GENOMIC DNA]</scope>
    <source>
        <strain evidence="18 19">28</strain>
    </source>
</reference>
<comment type="pathway">
    <text evidence="14">Amino-acid biosynthesis; L-methionine biosynthesis via de novo pathway; O-acetyl-L-homoserine from L-homoserine: step 1/1.</text>
</comment>
<evidence type="ECO:0000313" key="19">
    <source>
        <dbReference type="Proteomes" id="UP000446866"/>
    </source>
</evidence>
<dbReference type="NCBIfam" id="TIGR01001">
    <property type="entry name" value="metA"/>
    <property type="match status" value="1"/>
</dbReference>
<dbReference type="PROSITE" id="PS00324">
    <property type="entry name" value="ASPARTOKINASE"/>
    <property type="match status" value="1"/>
</dbReference>
<feature type="site" description="Important for acyl-CoA specificity" evidence="14">
    <location>
        <position position="111"/>
    </location>
</feature>
<keyword evidence="6 14" id="KW-0808">Transferase</keyword>
<comment type="similarity">
    <text evidence="14">Belongs to the MetA family.</text>
</comment>
<evidence type="ECO:0000256" key="2">
    <source>
        <dbReference type="ARBA" id="ARBA00004496"/>
    </source>
</evidence>
<dbReference type="GO" id="GO:0009088">
    <property type="term" value="P:threonine biosynthetic process"/>
    <property type="evidence" value="ECO:0007669"/>
    <property type="project" value="UniProtKB-UniPathway"/>
</dbReference>
<evidence type="ECO:0000256" key="14">
    <source>
        <dbReference type="HAMAP-Rule" id="MF_00295"/>
    </source>
</evidence>
<dbReference type="RefSeq" id="WP_160200494.1">
    <property type="nucleotide sequence ID" value="NZ_QXWK01000001.1"/>
</dbReference>
<evidence type="ECO:0000256" key="4">
    <source>
        <dbReference type="ARBA" id="ARBA00022490"/>
    </source>
</evidence>
<evidence type="ECO:0000256" key="6">
    <source>
        <dbReference type="ARBA" id="ARBA00022679"/>
    </source>
</evidence>
<evidence type="ECO:0000256" key="11">
    <source>
        <dbReference type="ARBA" id="ARBA00023167"/>
    </source>
</evidence>
<keyword evidence="7" id="KW-0547">Nucleotide-binding</keyword>
<dbReference type="EMBL" id="QXWK01000001">
    <property type="protein sequence ID" value="NBH60195.1"/>
    <property type="molecule type" value="Genomic_DNA"/>
</dbReference>
<evidence type="ECO:0000256" key="9">
    <source>
        <dbReference type="ARBA" id="ARBA00022840"/>
    </source>
</evidence>
<dbReference type="SUPFAM" id="SSF52317">
    <property type="entry name" value="Class I glutamine amidotransferase-like"/>
    <property type="match status" value="1"/>
</dbReference>
<dbReference type="Pfam" id="PF22468">
    <property type="entry name" value="ACT_9"/>
    <property type="match status" value="1"/>
</dbReference>
<evidence type="ECO:0000313" key="18">
    <source>
        <dbReference type="EMBL" id="NBH60195.1"/>
    </source>
</evidence>
<comment type="function">
    <text evidence="1">Catalyzes the phosphorylation of the beta-carboxyl group of aspartic acid with ATP to yield 4-phospho-L-aspartate, which is involved in the branched biosynthetic pathway leading to the biosynthesis of amino acids threonine, isoleucine and methionine.</text>
</comment>
<dbReference type="GO" id="GO:0005524">
    <property type="term" value="F:ATP binding"/>
    <property type="evidence" value="ECO:0007669"/>
    <property type="project" value="UniProtKB-KW"/>
</dbReference>
<evidence type="ECO:0000256" key="3">
    <source>
        <dbReference type="ARBA" id="ARBA00004766"/>
    </source>
</evidence>
<keyword evidence="12 14" id="KW-0012">Acyltransferase</keyword>
<keyword evidence="11 14" id="KW-0486">Methionine biosynthesis</keyword>
<dbReference type="UniPathway" id="UPA00034">
    <property type="reaction ID" value="UER00015"/>
</dbReference>
<dbReference type="InterPro" id="IPR005697">
    <property type="entry name" value="HST_MetA"/>
</dbReference>
<dbReference type="AlphaFoldDB" id="A0A845QH54"/>
<accession>A0A845QH54</accession>
<dbReference type="Pfam" id="PF00696">
    <property type="entry name" value="AA_kinase"/>
    <property type="match status" value="1"/>
</dbReference>
<feature type="active site" description="Proton acceptor" evidence="14">
    <location>
        <position position="235"/>
    </location>
</feature>
<dbReference type="NCBIfam" id="NF006540">
    <property type="entry name" value="PRK09034.1"/>
    <property type="match status" value="1"/>
</dbReference>
<dbReference type="FunFam" id="3.40.50.880:FF:000004">
    <property type="entry name" value="Homoserine O-succinyltransferase"/>
    <property type="match status" value="1"/>
</dbReference>
<comment type="pathway">
    <text evidence="3 15">Amino-acid biosynthesis; L-lysine biosynthesis via DAP pathway; (S)-tetrahydrodipicolinate from L-aspartate: step 1/4.</text>
</comment>
<evidence type="ECO:0000256" key="12">
    <source>
        <dbReference type="ARBA" id="ARBA00023315"/>
    </source>
</evidence>
<dbReference type="UniPathway" id="UPA00050">
    <property type="reaction ID" value="UER00461"/>
</dbReference>
<keyword evidence="8" id="KW-0418">Kinase</keyword>
<dbReference type="InterPro" id="IPR054352">
    <property type="entry name" value="ACT_Aspartokinase"/>
</dbReference>
<dbReference type="SUPFAM" id="SSF53633">
    <property type="entry name" value="Carbamate kinase-like"/>
    <property type="match status" value="1"/>
</dbReference>
<evidence type="ECO:0000259" key="17">
    <source>
        <dbReference type="Pfam" id="PF22468"/>
    </source>
</evidence>
<dbReference type="GO" id="GO:0005737">
    <property type="term" value="C:cytoplasm"/>
    <property type="evidence" value="ECO:0007669"/>
    <property type="project" value="UniProtKB-SubCell"/>
</dbReference>
<dbReference type="GO" id="GO:0019281">
    <property type="term" value="P:L-methionine biosynthetic process from homoserine via O-succinyl-L-homoserine and cystathionine"/>
    <property type="evidence" value="ECO:0007669"/>
    <property type="project" value="InterPro"/>
</dbReference>
<comment type="caution">
    <text evidence="18">The sequence shown here is derived from an EMBL/GenBank/DDBJ whole genome shotgun (WGS) entry which is preliminary data.</text>
</comment>
<feature type="domain" description="Aspartate/glutamate/uridylate kinase" evidence="16">
    <location>
        <begin position="319"/>
        <end position="578"/>
    </location>
</feature>
<dbReference type="InterPro" id="IPR001048">
    <property type="entry name" value="Asp/Glu/Uridylate_kinase"/>
</dbReference>
<dbReference type="Gene3D" id="3.40.1160.10">
    <property type="entry name" value="Acetylglutamate kinase-like"/>
    <property type="match status" value="1"/>
</dbReference>
<dbReference type="GO" id="GO:0004072">
    <property type="term" value="F:aspartate kinase activity"/>
    <property type="evidence" value="ECO:0007669"/>
    <property type="project" value="InterPro"/>
</dbReference>
<evidence type="ECO:0000256" key="13">
    <source>
        <dbReference type="ARBA" id="ARBA00049043"/>
    </source>
</evidence>
<comment type="catalytic activity">
    <reaction evidence="13 14">
        <text>L-homoserine + acetyl-CoA = O-acetyl-L-homoserine + CoA</text>
        <dbReference type="Rhea" id="RHEA:13701"/>
        <dbReference type="ChEBI" id="CHEBI:57287"/>
        <dbReference type="ChEBI" id="CHEBI:57288"/>
        <dbReference type="ChEBI" id="CHEBI:57476"/>
        <dbReference type="ChEBI" id="CHEBI:57716"/>
        <dbReference type="EC" id="2.3.1.31"/>
    </reaction>
</comment>
<dbReference type="InterPro" id="IPR045865">
    <property type="entry name" value="ACT-like_dom_sf"/>
</dbReference>
<feature type="active site" evidence="14">
    <location>
        <position position="237"/>
    </location>
</feature>
<evidence type="ECO:0000256" key="10">
    <source>
        <dbReference type="ARBA" id="ARBA00022915"/>
    </source>
</evidence>
<comment type="function">
    <text evidence="14">Transfers an acetyl group from acetyl-CoA to L-homoserine, forming acetyl-L-homoserine.</text>
</comment>
<dbReference type="GO" id="GO:0019877">
    <property type="term" value="P:diaminopimelate biosynthetic process"/>
    <property type="evidence" value="ECO:0007669"/>
    <property type="project" value="UniProtKB-KW"/>
</dbReference>
<keyword evidence="10" id="KW-0220">Diaminopimelate biosynthesis</keyword>
<dbReference type="CDD" id="cd03131">
    <property type="entry name" value="GATase1_HTS"/>
    <property type="match status" value="1"/>
</dbReference>
<dbReference type="PANTHER" id="PTHR20919">
    <property type="entry name" value="HOMOSERINE O-SUCCINYLTRANSFERASE"/>
    <property type="match status" value="1"/>
</dbReference>
<comment type="pathway">
    <text evidence="15">Amino-acid biosynthesis; L-methionine biosynthesis via de novo pathway; L-homoserine from L-aspartate: step 1/3.</text>
</comment>
<dbReference type="InterPro" id="IPR001341">
    <property type="entry name" value="Asp_kinase"/>
</dbReference>
<evidence type="ECO:0000256" key="15">
    <source>
        <dbReference type="RuleBase" id="RU004249"/>
    </source>
</evidence>
<comment type="caution">
    <text evidence="14">Lacks conserved residue(s) required for the propagation of feature annotation.</text>
</comment>
<dbReference type="EC" id="2.3.1.31" evidence="14"/>
<keyword evidence="5 14" id="KW-0028">Amino-acid biosynthesis</keyword>
<dbReference type="NCBIfam" id="TIGR00657">
    <property type="entry name" value="asp_kinases"/>
    <property type="match status" value="1"/>
</dbReference>
<evidence type="ECO:0000256" key="8">
    <source>
        <dbReference type="ARBA" id="ARBA00022777"/>
    </source>
</evidence>
<keyword evidence="19" id="KW-1185">Reference proteome</keyword>
<evidence type="ECO:0000256" key="5">
    <source>
        <dbReference type="ARBA" id="ARBA00022605"/>
    </source>
</evidence>
<dbReference type="GO" id="GO:0008899">
    <property type="term" value="F:homoserine O-succinyltransferase activity"/>
    <property type="evidence" value="ECO:0007669"/>
    <property type="project" value="UniProtKB-UniRule"/>
</dbReference>
<feature type="active site" description="Acyl-thioester intermediate" evidence="14">
    <location>
        <position position="142"/>
    </location>
</feature>
<comment type="pathway">
    <text evidence="15">Amino-acid biosynthesis; L-threonine biosynthesis; L-threonine from L-aspartate: step 1/5.</text>
</comment>
<feature type="binding site" evidence="14">
    <location>
        <position position="249"/>
    </location>
    <ligand>
        <name>substrate</name>
    </ligand>
</feature>
<sequence>MPIKVPNDLPAIETLTAENIFVMTDTRAMTQDIRPLQILILNLMPTKIDTETQLTRLLGNTPLQVELELLQTSTHKASNASQEHMIAFYKTFDQIKHKNYDGMIITGAPVELLPFEEVDYWDELCEIMEWSKRHVHSTFHICWGAQAGLYYHYGIEKRKLPKKLSGVYKHTLDYKKGMLFRGFDDEFFVPHSRNTTVDREDVERISELEIISTSDEAGIYAIKSRNDKQIFIMGHSEYDGDTLLKEYLRDKNAGLNPDVPCNYFPEDDDTKEPIVKWRSSANLLYCNWLNYFVYQTTQYDVNQINDATLSDAFTQKADCKVAKFGGTSLADSGQFKKCAAIIEEDTARKYIVVSAPGKRSADDVKVTDLLIACIEKKGEQAEEILDKIQSRYKVLVRGLGVKLDIDQEFNQIRNALSDNTKSDYIISRGEYLNAKIMAAYIGADFIDAKDHIFLKEDGTFDEEKTKKVLGKALAETNRAVIPGFYGTLPSGEAKTFARGGSDITGAIVAAVAGADLYENWTDVSGLLMADPRIVDNPRSVPVITYKELRELSYMGAAVLHEDTVFPVVKLEIPINIRNTNKPQEHGTLIVKNADYYQSSLEISGISGKTGYTAILIEKGKMSEQPQLRAEILEIFDERKIAVKNILSSIDSLNIIVHEFDVRDCISVLTEEIWDKVPQGTVTVTSDVALIAIVGRELGTSPAVAVKVLGALANRKINVKLIDHGAQKINMMVGVNSADYMAAIQAIYTEFARVEQ</sequence>
<protein>
    <recommendedName>
        <fullName evidence="14">Homoserine O-acetyltransferase</fullName>
        <shortName evidence="14">HAT</shortName>
        <ecNumber evidence="14">2.3.1.31</ecNumber>
    </recommendedName>
    <alternativeName>
        <fullName evidence="14">Homoserine transacetylase</fullName>
        <shortName evidence="14">HTA</shortName>
    </alternativeName>
</protein>
<feature type="binding site" evidence="14">
    <location>
        <position position="163"/>
    </location>
    <ligand>
        <name>substrate</name>
    </ligand>
</feature>
<dbReference type="HAMAP" id="MF_00295">
    <property type="entry name" value="MetA_acyltransf"/>
    <property type="match status" value="1"/>
</dbReference>
<dbReference type="Proteomes" id="UP000446866">
    <property type="component" value="Unassembled WGS sequence"/>
</dbReference>
<feature type="site" description="Important for substrate specificity" evidence="14">
    <location>
        <position position="192"/>
    </location>
</feature>
<proteinExistence type="inferred from homology"/>
<dbReference type="InterPro" id="IPR036393">
    <property type="entry name" value="AceGlu_kinase-like_sf"/>
</dbReference>
<evidence type="ECO:0000256" key="1">
    <source>
        <dbReference type="ARBA" id="ARBA00003121"/>
    </source>
</evidence>
<organism evidence="18 19">
    <name type="scientific">Anaerotruncus colihominis</name>
    <dbReference type="NCBI Taxonomy" id="169435"/>
    <lineage>
        <taxon>Bacteria</taxon>
        <taxon>Bacillati</taxon>
        <taxon>Bacillota</taxon>
        <taxon>Clostridia</taxon>
        <taxon>Eubacteriales</taxon>
        <taxon>Oscillospiraceae</taxon>
        <taxon>Anaerotruncus</taxon>
    </lineage>
</organism>
<dbReference type="Pfam" id="PF04204">
    <property type="entry name" value="HTS"/>
    <property type="match status" value="1"/>
</dbReference>
<dbReference type="InterPro" id="IPR029062">
    <property type="entry name" value="Class_I_gatase-like"/>
</dbReference>
<feature type="domain" description="Aspartokinase ACT" evidence="17">
    <location>
        <begin position="690"/>
        <end position="750"/>
    </location>
</feature>
<dbReference type="InterPro" id="IPR033752">
    <property type="entry name" value="MetA_family"/>
</dbReference>
<keyword evidence="4 14" id="KW-0963">Cytoplasm</keyword>
<comment type="subcellular location">
    <subcellularLocation>
        <location evidence="2 14">Cytoplasm</location>
    </subcellularLocation>
</comment>
<dbReference type="SUPFAM" id="SSF55021">
    <property type="entry name" value="ACT-like"/>
    <property type="match status" value="2"/>
</dbReference>
<gene>
    <name evidence="18" type="primary">metA</name>
    <name evidence="14" type="synonym">metAA</name>
    <name evidence="18" type="ORF">D0435_00700</name>
</gene>
<dbReference type="GO" id="GO:0009089">
    <property type="term" value="P:lysine biosynthetic process via diaminopimelate"/>
    <property type="evidence" value="ECO:0007669"/>
    <property type="project" value="UniProtKB-UniPathway"/>
</dbReference>
<name>A0A845QH54_9FIRM</name>
<dbReference type="Gene3D" id="3.30.2130.10">
    <property type="entry name" value="VC0802-like"/>
    <property type="match status" value="1"/>
</dbReference>
<dbReference type="PANTHER" id="PTHR20919:SF0">
    <property type="entry name" value="HOMOSERINE O-SUCCINYLTRANSFERASE"/>
    <property type="match status" value="1"/>
</dbReference>
<dbReference type="UniPathway" id="UPA00051">
    <property type="reaction ID" value="UER00074"/>
</dbReference>
<dbReference type="GO" id="GO:0004414">
    <property type="term" value="F:homoserine O-acetyltransferase activity"/>
    <property type="evidence" value="ECO:0007669"/>
    <property type="project" value="UniProtKB-EC"/>
</dbReference>
<evidence type="ECO:0000259" key="16">
    <source>
        <dbReference type="Pfam" id="PF00696"/>
    </source>
</evidence>
<dbReference type="Gene3D" id="3.40.50.880">
    <property type="match status" value="1"/>
</dbReference>
<evidence type="ECO:0000256" key="7">
    <source>
        <dbReference type="ARBA" id="ARBA00022741"/>
    </source>
</evidence>
<feature type="binding site" evidence="14">
    <location>
        <position position="192"/>
    </location>
    <ligand>
        <name>substrate</name>
    </ligand>
</feature>
<keyword evidence="9" id="KW-0067">ATP-binding</keyword>
<dbReference type="InterPro" id="IPR018042">
    <property type="entry name" value="Aspartate_kinase_CS"/>
</dbReference>